<feature type="chain" id="PRO_5036355375" evidence="2">
    <location>
        <begin position="19"/>
        <end position="109"/>
    </location>
</feature>
<proteinExistence type="predicted"/>
<keyword evidence="5" id="KW-1185">Reference proteome</keyword>
<organism evidence="4 5">
    <name type="scientific">Aphanomyces stellatus</name>
    <dbReference type="NCBI Taxonomy" id="120398"/>
    <lineage>
        <taxon>Eukaryota</taxon>
        <taxon>Sar</taxon>
        <taxon>Stramenopiles</taxon>
        <taxon>Oomycota</taxon>
        <taxon>Saprolegniomycetes</taxon>
        <taxon>Saprolegniales</taxon>
        <taxon>Verrucalvaceae</taxon>
        <taxon>Aphanomyces</taxon>
    </lineage>
</organism>
<evidence type="ECO:0000256" key="1">
    <source>
        <dbReference type="SAM" id="MobiDB-lite"/>
    </source>
</evidence>
<protein>
    <submittedName>
        <fullName evidence="4">Aste57867_2194 protein</fullName>
    </submittedName>
</protein>
<evidence type="ECO:0000313" key="5">
    <source>
        <dbReference type="Proteomes" id="UP000332933"/>
    </source>
</evidence>
<evidence type="ECO:0000313" key="3">
    <source>
        <dbReference type="EMBL" id="KAF0717631.1"/>
    </source>
</evidence>
<evidence type="ECO:0000313" key="4">
    <source>
        <dbReference type="EMBL" id="VFT79397.1"/>
    </source>
</evidence>
<dbReference type="EMBL" id="CAADRA010000229">
    <property type="protein sequence ID" value="VFT79397.1"/>
    <property type="molecule type" value="Genomic_DNA"/>
</dbReference>
<dbReference type="EMBL" id="VJMH01000229">
    <property type="protein sequence ID" value="KAF0717631.1"/>
    <property type="molecule type" value="Genomic_DNA"/>
</dbReference>
<feature type="signal peptide" evidence="2">
    <location>
        <begin position="1"/>
        <end position="18"/>
    </location>
</feature>
<accession>A0A485KBB3</accession>
<gene>
    <name evidence="4" type="primary">Aste57867_2194</name>
    <name evidence="3" type="ORF">As57867_002189</name>
    <name evidence="4" type="ORF">ASTE57867_2194</name>
</gene>
<dbReference type="AlphaFoldDB" id="A0A485KBB3"/>
<name>A0A485KBB3_9STRA</name>
<keyword evidence="2" id="KW-0732">Signal</keyword>
<reference evidence="4 5" key="1">
    <citation type="submission" date="2019-03" db="EMBL/GenBank/DDBJ databases">
        <authorList>
            <person name="Gaulin E."/>
            <person name="Dumas B."/>
        </authorList>
    </citation>
    <scope>NUCLEOTIDE SEQUENCE [LARGE SCALE GENOMIC DNA]</scope>
    <source>
        <strain evidence="4">CBS 568.67</strain>
    </source>
</reference>
<dbReference type="Proteomes" id="UP000332933">
    <property type="component" value="Unassembled WGS sequence"/>
</dbReference>
<feature type="region of interest" description="Disordered" evidence="1">
    <location>
        <begin position="86"/>
        <end position="109"/>
    </location>
</feature>
<sequence length="109" mass="11566">MTAVGDWIVCGIVRMTLAFVLTNPKVPVVVLAAHLGHSTAVGTVVGKRIERHALATLVVVGVLALDDRAVGERTWHEMAAVAGVGKHVDEGGGEKEDSFHDDEGKQMEE</sequence>
<evidence type="ECO:0000256" key="2">
    <source>
        <dbReference type="SAM" id="SignalP"/>
    </source>
</evidence>
<reference evidence="3" key="2">
    <citation type="submission" date="2019-06" db="EMBL/GenBank/DDBJ databases">
        <title>Genomics analysis of Aphanomyces spp. identifies a new class of oomycete effector associated with host adaptation.</title>
        <authorList>
            <person name="Gaulin E."/>
        </authorList>
    </citation>
    <scope>NUCLEOTIDE SEQUENCE</scope>
    <source>
        <strain evidence="3">CBS 578.67</strain>
    </source>
</reference>